<proteinExistence type="predicted"/>
<keyword evidence="1" id="KW-0732">Signal</keyword>
<dbReference type="EMBL" id="UGNV01000002">
    <property type="protein sequence ID" value="STX55482.1"/>
    <property type="molecule type" value="Genomic_DNA"/>
</dbReference>
<accession>A0A378JNY1</accession>
<evidence type="ECO:0000256" key="1">
    <source>
        <dbReference type="SAM" id="SignalP"/>
    </source>
</evidence>
<reference evidence="2 3" key="1">
    <citation type="submission" date="2018-06" db="EMBL/GenBank/DDBJ databases">
        <authorList>
            <consortium name="Pathogen Informatics"/>
            <person name="Doyle S."/>
        </authorList>
    </citation>
    <scope>NUCLEOTIDE SEQUENCE [LARGE SCALE GENOMIC DNA]</scope>
    <source>
        <strain evidence="2 3">NCTC13315</strain>
    </source>
</reference>
<dbReference type="RefSeq" id="WP_115304128.1">
    <property type="nucleotide sequence ID" value="NZ_CAAAHO010000010.1"/>
</dbReference>
<dbReference type="Proteomes" id="UP000254968">
    <property type="component" value="Unassembled WGS sequence"/>
</dbReference>
<evidence type="ECO:0000313" key="2">
    <source>
        <dbReference type="EMBL" id="STX55482.1"/>
    </source>
</evidence>
<feature type="signal peptide" evidence="1">
    <location>
        <begin position="1"/>
        <end position="31"/>
    </location>
</feature>
<gene>
    <name evidence="2" type="primary">cecA</name>
    <name evidence="2" type="ORF">NCTC13315_02854</name>
</gene>
<feature type="chain" id="PRO_5016581767" evidence="1">
    <location>
        <begin position="32"/>
        <end position="150"/>
    </location>
</feature>
<dbReference type="AlphaFoldDB" id="A0A378JNY1"/>
<dbReference type="OrthoDB" id="5647320at2"/>
<keyword evidence="3" id="KW-1185">Reference proteome</keyword>
<name>A0A378JNY1_9GAMM</name>
<organism evidence="2 3">
    <name type="scientific">Legionella beliardensis</name>
    <dbReference type="NCBI Taxonomy" id="91822"/>
    <lineage>
        <taxon>Bacteria</taxon>
        <taxon>Pseudomonadati</taxon>
        <taxon>Pseudomonadota</taxon>
        <taxon>Gammaproteobacteria</taxon>
        <taxon>Legionellales</taxon>
        <taxon>Legionellaceae</taxon>
        <taxon>Legionella</taxon>
    </lineage>
</organism>
<evidence type="ECO:0000313" key="3">
    <source>
        <dbReference type="Proteomes" id="UP000254968"/>
    </source>
</evidence>
<protein>
    <submittedName>
        <fullName evidence="2">Chemiosmotic efflux system C protein A</fullName>
    </submittedName>
</protein>
<sequence>MKRILFKSNLSRGVGLLLSLLILASPDVLFATTHETTKITIPATMPALWKAIDEHSTALNQAIKEGKLNLVHEHAFAIRDLANGLPPLSKNLSQEQKKTLQDTLGFINQLAGRLDKTGDANDKEGTLANWAKLQKLLNQLRALYQLPVSH</sequence>